<evidence type="ECO:0000313" key="2">
    <source>
        <dbReference type="Proteomes" id="UP000693942"/>
    </source>
</evidence>
<sequence length="134" mass="15330">MMSLPDQHRLYLQIVCLKQTSWTDHCPYSQQILSCPEISMNRTPTTRSFLKHLQAIINSQVATSHLHQISSMIMACGCQRRITKTKWQNCTNTPKHEQEKVVLITCSEKEHTGYKDVYTGSTLVRAPGHICPKC</sequence>
<gene>
    <name evidence="1" type="ORF">Forpi1262_v017929</name>
</gene>
<organism evidence="1 2">
    <name type="scientific">Fusarium oxysporum f. sp. raphani</name>
    <dbReference type="NCBI Taxonomy" id="96318"/>
    <lineage>
        <taxon>Eukaryota</taxon>
        <taxon>Fungi</taxon>
        <taxon>Dikarya</taxon>
        <taxon>Ascomycota</taxon>
        <taxon>Pezizomycotina</taxon>
        <taxon>Sordariomycetes</taxon>
        <taxon>Hypocreomycetidae</taxon>
        <taxon>Hypocreales</taxon>
        <taxon>Nectriaceae</taxon>
        <taxon>Fusarium</taxon>
        <taxon>Fusarium oxysporum species complex</taxon>
    </lineage>
</organism>
<dbReference type="AlphaFoldDB" id="A0A8J5TS27"/>
<proteinExistence type="predicted"/>
<accession>A0A8J5TS27</accession>
<protein>
    <submittedName>
        <fullName evidence="1">Uncharacterized protein</fullName>
    </submittedName>
</protein>
<evidence type="ECO:0000313" key="1">
    <source>
        <dbReference type="EMBL" id="KAG7408963.1"/>
    </source>
</evidence>
<dbReference type="EMBL" id="JAELUR010000028">
    <property type="protein sequence ID" value="KAG7408963.1"/>
    <property type="molecule type" value="Genomic_DNA"/>
</dbReference>
<name>A0A8J5TS27_FUSOX</name>
<comment type="caution">
    <text evidence="1">The sequence shown here is derived from an EMBL/GenBank/DDBJ whole genome shotgun (WGS) entry which is preliminary data.</text>
</comment>
<reference evidence="1" key="1">
    <citation type="submission" date="2021-04" db="EMBL/GenBank/DDBJ databases">
        <title>First draft genome resource for Brassicaceae pathogens Fusarium oxysporum f. sp. raphani and Fusarium oxysporum f. sp. rapae.</title>
        <authorList>
            <person name="Asai S."/>
        </authorList>
    </citation>
    <scope>NUCLEOTIDE SEQUENCE</scope>
    <source>
        <strain evidence="1">Tf1262</strain>
    </source>
</reference>
<dbReference type="Proteomes" id="UP000693942">
    <property type="component" value="Unassembled WGS sequence"/>
</dbReference>